<feature type="region of interest" description="Disordered" evidence="1">
    <location>
        <begin position="1"/>
        <end position="58"/>
    </location>
</feature>
<feature type="region of interest" description="Disordered" evidence="1">
    <location>
        <begin position="99"/>
        <end position="176"/>
    </location>
</feature>
<dbReference type="InParanoid" id="K1VQ90"/>
<feature type="compositionally biased region" description="Polar residues" evidence="1">
    <location>
        <begin position="207"/>
        <end position="219"/>
    </location>
</feature>
<sequence>MPSVLHTIRRMTRDDVRSSPPAGPARAPTRRHGWIAPPLAPRPQRASTDSQDEHPEEEYTFFGTPRIASSCSCTGCWATPLAHNPATVAATVRARKPLPFLPTRRKPAPKLDKDELQAMREAYPTPPPETQPDPLERCASPVSVDSYAASQDEQDEPPSLPDTPPPVPEKDDVQAVRAQYEPVSAAELKSLYDEIWLSLPDDADTSLPASSTVSTTSIPGSAVRSPTPIAAPPPPSPVTSTSGCALLSRERESRRPRPLAQKAPPADTELALLCHRGSPRCTTHAPGVAQLDEAPARTGGSHEKGHAHEAERRPTAAPWRSASDRLGSPEVYEY</sequence>
<reference evidence="2 3" key="1">
    <citation type="journal article" date="2012" name="Eukaryot. Cell">
        <title>Genome sequence of the Trichosporon asahii environmental strain CBS 8904.</title>
        <authorList>
            <person name="Yang R.Y."/>
            <person name="Li H.T."/>
            <person name="Zhu H."/>
            <person name="Zhou G.P."/>
            <person name="Wang M."/>
            <person name="Wang L."/>
        </authorList>
    </citation>
    <scope>NUCLEOTIDE SEQUENCE [LARGE SCALE GENOMIC DNA]</scope>
    <source>
        <strain evidence="2 3">CBS 8904</strain>
    </source>
</reference>
<feature type="region of interest" description="Disordered" evidence="1">
    <location>
        <begin position="201"/>
        <end position="334"/>
    </location>
</feature>
<feature type="compositionally biased region" description="Pro residues" evidence="1">
    <location>
        <begin position="158"/>
        <end position="167"/>
    </location>
</feature>
<name>K1VQ90_TRIAC</name>
<feature type="compositionally biased region" description="Basic and acidic residues" evidence="1">
    <location>
        <begin position="109"/>
        <end position="118"/>
    </location>
</feature>
<dbReference type="AlphaFoldDB" id="K1VQ90"/>
<evidence type="ECO:0000313" key="2">
    <source>
        <dbReference type="EMBL" id="EKD02776.1"/>
    </source>
</evidence>
<accession>K1VQ90</accession>
<proteinExistence type="predicted"/>
<dbReference type="EMBL" id="AMBO01000277">
    <property type="protein sequence ID" value="EKD02776.1"/>
    <property type="molecule type" value="Genomic_DNA"/>
</dbReference>
<comment type="caution">
    <text evidence="2">The sequence shown here is derived from an EMBL/GenBank/DDBJ whole genome shotgun (WGS) entry which is preliminary data.</text>
</comment>
<feature type="compositionally biased region" description="Basic and acidic residues" evidence="1">
    <location>
        <begin position="300"/>
        <end position="314"/>
    </location>
</feature>
<organism evidence="2 3">
    <name type="scientific">Trichosporon asahii var. asahii (strain CBS 8904)</name>
    <name type="common">Yeast</name>
    <dbReference type="NCBI Taxonomy" id="1220162"/>
    <lineage>
        <taxon>Eukaryota</taxon>
        <taxon>Fungi</taxon>
        <taxon>Dikarya</taxon>
        <taxon>Basidiomycota</taxon>
        <taxon>Agaricomycotina</taxon>
        <taxon>Tremellomycetes</taxon>
        <taxon>Trichosporonales</taxon>
        <taxon>Trichosporonaceae</taxon>
        <taxon>Trichosporon</taxon>
    </lineage>
</organism>
<dbReference type="HOGENOM" id="CLU_832052_0_0_1"/>
<evidence type="ECO:0000313" key="3">
    <source>
        <dbReference type="Proteomes" id="UP000006757"/>
    </source>
</evidence>
<protein>
    <submittedName>
        <fullName evidence="2">Uncharacterized protein</fullName>
    </submittedName>
</protein>
<dbReference type="Proteomes" id="UP000006757">
    <property type="component" value="Unassembled WGS sequence"/>
</dbReference>
<keyword evidence="3" id="KW-1185">Reference proteome</keyword>
<feature type="compositionally biased region" description="Low complexity" evidence="1">
    <location>
        <begin position="18"/>
        <end position="27"/>
    </location>
</feature>
<gene>
    <name evidence="2" type="ORF">A1Q2_03006</name>
</gene>
<evidence type="ECO:0000256" key="1">
    <source>
        <dbReference type="SAM" id="MobiDB-lite"/>
    </source>
</evidence>